<name>A0A506UM58_9PROT</name>
<evidence type="ECO:0000313" key="2">
    <source>
        <dbReference type="EMBL" id="TPW34395.1"/>
    </source>
</evidence>
<organism evidence="2 3">
    <name type="scientific">Oecophyllibacter saccharovorans</name>
    <dbReference type="NCBI Taxonomy" id="2558360"/>
    <lineage>
        <taxon>Bacteria</taxon>
        <taxon>Pseudomonadati</taxon>
        <taxon>Pseudomonadota</taxon>
        <taxon>Alphaproteobacteria</taxon>
        <taxon>Acetobacterales</taxon>
        <taxon>Acetobacteraceae</taxon>
        <taxon>Oecophyllibacter</taxon>
    </lineage>
</organism>
<keyword evidence="3" id="KW-1185">Reference proteome</keyword>
<feature type="transmembrane region" description="Helical" evidence="1">
    <location>
        <begin position="12"/>
        <end position="34"/>
    </location>
</feature>
<protein>
    <submittedName>
        <fullName evidence="2">Uncharacterized protein</fullName>
    </submittedName>
</protein>
<proteinExistence type="predicted"/>
<evidence type="ECO:0000313" key="3">
    <source>
        <dbReference type="Proteomes" id="UP000315037"/>
    </source>
</evidence>
<dbReference type="Proteomes" id="UP000315037">
    <property type="component" value="Unassembled WGS sequence"/>
</dbReference>
<reference evidence="2 3" key="1">
    <citation type="submission" date="2019-03" db="EMBL/GenBank/DDBJ databases">
        <title>The complete genome sequence of Neokomagataea sp. Jb2 NBRC113641.</title>
        <authorList>
            <person name="Chua K.-O."/>
            <person name="Chan K.-G."/>
            <person name="See-Too W.-S."/>
        </authorList>
    </citation>
    <scope>NUCLEOTIDE SEQUENCE [LARGE SCALE GENOMIC DNA]</scope>
    <source>
        <strain evidence="2 3">Jb2</strain>
    </source>
</reference>
<keyword evidence="1" id="KW-1133">Transmembrane helix</keyword>
<dbReference type="RefSeq" id="WP_165600980.1">
    <property type="nucleotide sequence ID" value="NZ_SORZ01000002.1"/>
</dbReference>
<dbReference type="EMBL" id="SORZ01000002">
    <property type="protein sequence ID" value="TPW34395.1"/>
    <property type="molecule type" value="Genomic_DNA"/>
</dbReference>
<sequence>MHATPQGSSALHLVILFLVLGVYVLVGMASYACVKRKGFRWPVLLVIVCLICWPVLILLELLRSPNGVESSRRPIEYVGMGLAALNILLLVLGCLSR</sequence>
<feature type="transmembrane region" description="Helical" evidence="1">
    <location>
        <begin position="41"/>
        <end position="62"/>
    </location>
</feature>
<accession>A0A506UM58</accession>
<feature type="transmembrane region" description="Helical" evidence="1">
    <location>
        <begin position="74"/>
        <end position="95"/>
    </location>
</feature>
<keyword evidence="1" id="KW-0472">Membrane</keyword>
<evidence type="ECO:0000256" key="1">
    <source>
        <dbReference type="SAM" id="Phobius"/>
    </source>
</evidence>
<keyword evidence="1" id="KW-0812">Transmembrane</keyword>
<comment type="caution">
    <text evidence="2">The sequence shown here is derived from an EMBL/GenBank/DDBJ whole genome shotgun (WGS) entry which is preliminary data.</text>
</comment>
<dbReference type="AlphaFoldDB" id="A0A506UM58"/>
<gene>
    <name evidence="2" type="ORF">E3202_07880</name>
</gene>